<protein>
    <submittedName>
        <fullName evidence="2">VOC family protein</fullName>
    </submittedName>
</protein>
<reference evidence="2 3" key="1">
    <citation type="submission" date="2019-01" db="EMBL/GenBank/DDBJ databases">
        <title>Litorilituus lipolytica sp. nov., isolated from intertidal sand of the Yellow Sea in China.</title>
        <authorList>
            <person name="Liu A."/>
        </authorList>
    </citation>
    <scope>NUCLEOTIDE SEQUENCE [LARGE SCALE GENOMIC DNA]</scope>
    <source>
        <strain evidence="2 3">RZ04</strain>
    </source>
</reference>
<dbReference type="Gene3D" id="3.10.180.10">
    <property type="entry name" value="2,3-Dihydroxybiphenyl 1,2-Dioxygenase, domain 1"/>
    <property type="match status" value="1"/>
</dbReference>
<dbReference type="RefSeq" id="WP_140603058.1">
    <property type="nucleotide sequence ID" value="NZ_SAWY01000019.1"/>
</dbReference>
<accession>A0A502KYT4</accession>
<dbReference type="PROSITE" id="PS51819">
    <property type="entry name" value="VOC"/>
    <property type="match status" value="1"/>
</dbReference>
<dbReference type="OrthoDB" id="9810880at2"/>
<dbReference type="Proteomes" id="UP000315303">
    <property type="component" value="Unassembled WGS sequence"/>
</dbReference>
<evidence type="ECO:0000313" key="2">
    <source>
        <dbReference type="EMBL" id="TPH15659.1"/>
    </source>
</evidence>
<keyword evidence="3" id="KW-1185">Reference proteome</keyword>
<dbReference type="InterPro" id="IPR029068">
    <property type="entry name" value="Glyas_Bleomycin-R_OHBP_Dase"/>
</dbReference>
<dbReference type="InterPro" id="IPR037523">
    <property type="entry name" value="VOC_core"/>
</dbReference>
<organism evidence="2 3">
    <name type="scientific">Litorilituus lipolyticus</name>
    <dbReference type="NCBI Taxonomy" id="2491017"/>
    <lineage>
        <taxon>Bacteria</taxon>
        <taxon>Pseudomonadati</taxon>
        <taxon>Pseudomonadota</taxon>
        <taxon>Gammaproteobacteria</taxon>
        <taxon>Alteromonadales</taxon>
        <taxon>Colwelliaceae</taxon>
        <taxon>Litorilituus</taxon>
    </lineage>
</organism>
<evidence type="ECO:0000313" key="3">
    <source>
        <dbReference type="Proteomes" id="UP000315303"/>
    </source>
</evidence>
<proteinExistence type="predicted"/>
<dbReference type="SUPFAM" id="SSF54593">
    <property type="entry name" value="Glyoxalase/Bleomycin resistance protein/Dihydroxybiphenyl dioxygenase"/>
    <property type="match status" value="1"/>
</dbReference>
<dbReference type="InterPro" id="IPR004360">
    <property type="entry name" value="Glyas_Fos-R_dOase_dom"/>
</dbReference>
<name>A0A502KYT4_9GAMM</name>
<gene>
    <name evidence="2" type="ORF">EPA86_08780</name>
</gene>
<feature type="domain" description="VOC" evidence="1">
    <location>
        <begin position="2"/>
        <end position="111"/>
    </location>
</feature>
<dbReference type="AlphaFoldDB" id="A0A502KYT4"/>
<evidence type="ECO:0000259" key="1">
    <source>
        <dbReference type="PROSITE" id="PS51819"/>
    </source>
</evidence>
<dbReference type="EMBL" id="SAWY01000019">
    <property type="protein sequence ID" value="TPH15659.1"/>
    <property type="molecule type" value="Genomic_DNA"/>
</dbReference>
<comment type="caution">
    <text evidence="2">The sequence shown here is derived from an EMBL/GenBank/DDBJ whole genome shotgun (WGS) entry which is preliminary data.</text>
</comment>
<dbReference type="Pfam" id="PF00903">
    <property type="entry name" value="Glyoxalase"/>
    <property type="match status" value="1"/>
</dbReference>
<sequence>MNMNQITLPVTDINKANHFYLTLGFIQIVDTPHYARFACPNGEATFSLSLTEQVNAHDVVMYFEHEHLDNWVKQCQQRGIEFEQLPTDQRYLWREASLSDPSGNKIKLYWAGDNRLNPPWRVHKTYE</sequence>